<dbReference type="RefSeq" id="WP_068742822.1">
    <property type="nucleotide sequence ID" value="NZ_FNSA01000003.1"/>
</dbReference>
<proteinExistence type="predicted"/>
<reference evidence="2" key="1">
    <citation type="submission" date="2016-10" db="EMBL/GenBank/DDBJ databases">
        <authorList>
            <person name="Varghese N."/>
            <person name="Submissions S."/>
        </authorList>
    </citation>
    <scope>NUCLEOTIDE SEQUENCE [LARGE SCALE GENOMIC DNA]</scope>
    <source>
        <strain evidence="2">DSM 44234</strain>
    </source>
</reference>
<dbReference type="STRING" id="57704.SAMN04489793_3181"/>
<organism evidence="1 2">
    <name type="scientific">Tsukamurella tyrosinosolvens</name>
    <dbReference type="NCBI Taxonomy" id="57704"/>
    <lineage>
        <taxon>Bacteria</taxon>
        <taxon>Bacillati</taxon>
        <taxon>Actinomycetota</taxon>
        <taxon>Actinomycetes</taxon>
        <taxon>Mycobacteriales</taxon>
        <taxon>Tsukamurellaceae</taxon>
        <taxon>Tsukamurella</taxon>
    </lineage>
</organism>
<dbReference type="EMBL" id="FNSA01000003">
    <property type="protein sequence ID" value="SEC77810.1"/>
    <property type="molecule type" value="Genomic_DNA"/>
</dbReference>
<name>A0A1H4VAB8_TSUTY</name>
<evidence type="ECO:0000313" key="2">
    <source>
        <dbReference type="Proteomes" id="UP000182241"/>
    </source>
</evidence>
<dbReference type="AlphaFoldDB" id="A0A1H4VAB8"/>
<sequence length="87" mass="9492">MSHARASALSERVWEVPTLHVGGALPDPVEYPDYAGADDACGDSSDHHRRQCCLAVNHPGDLHAAATRSGVIVAIWEEEESSWLLDW</sequence>
<gene>
    <name evidence="1" type="ORF">SAMN04489793_3181</name>
</gene>
<dbReference type="OrthoDB" id="9990653at2"/>
<keyword evidence="2" id="KW-1185">Reference proteome</keyword>
<evidence type="ECO:0000313" key="1">
    <source>
        <dbReference type="EMBL" id="SEC77810.1"/>
    </source>
</evidence>
<protein>
    <submittedName>
        <fullName evidence="1">Uncharacterized protein</fullName>
    </submittedName>
</protein>
<accession>A0A1H4VAB8</accession>
<dbReference type="Proteomes" id="UP000182241">
    <property type="component" value="Unassembled WGS sequence"/>
</dbReference>